<dbReference type="EMBL" id="VXLD01000002">
    <property type="protein sequence ID" value="KAB1858206.1"/>
    <property type="molecule type" value="Genomic_DNA"/>
</dbReference>
<keyword evidence="2" id="KW-0479">Metal-binding</keyword>
<accession>A0A5N4WNM4</accession>
<comment type="cofactor">
    <cofactor evidence="1">
        <name>Mg(2+)</name>
        <dbReference type="ChEBI" id="CHEBI:18420"/>
    </cofactor>
</comment>
<dbReference type="SFLD" id="SFLDG01135">
    <property type="entry name" value="C1.5.6:_HAD__Beta-PGM__Phospha"/>
    <property type="match status" value="1"/>
</dbReference>
<dbReference type="AlphaFoldDB" id="A0A5N4WNM4"/>
<evidence type="ECO:0000256" key="1">
    <source>
        <dbReference type="ARBA" id="ARBA00001946"/>
    </source>
</evidence>
<keyword evidence="4" id="KW-0460">Magnesium</keyword>
<keyword evidence="3 5" id="KW-0378">Hydrolase</keyword>
<dbReference type="Gene3D" id="1.20.120.710">
    <property type="entry name" value="Haloacid dehalogenase hydrolase-like domain"/>
    <property type="match status" value="1"/>
</dbReference>
<evidence type="ECO:0000313" key="5">
    <source>
        <dbReference type="EMBL" id="KAB1858206.1"/>
    </source>
</evidence>
<dbReference type="InterPro" id="IPR023214">
    <property type="entry name" value="HAD_sf"/>
</dbReference>
<protein>
    <submittedName>
        <fullName evidence="5">HAD family hydrolase</fullName>
    </submittedName>
</protein>
<organism evidence="5 6">
    <name type="scientific">Acinetobacter tandoii</name>
    <dbReference type="NCBI Taxonomy" id="202954"/>
    <lineage>
        <taxon>Bacteria</taxon>
        <taxon>Pseudomonadati</taxon>
        <taxon>Pseudomonadota</taxon>
        <taxon>Gammaproteobacteria</taxon>
        <taxon>Moraxellales</taxon>
        <taxon>Moraxellaceae</taxon>
        <taxon>Acinetobacter</taxon>
    </lineage>
</organism>
<dbReference type="PANTHER" id="PTHR46470:SF2">
    <property type="entry name" value="GLYCERALDEHYDE 3-PHOSPHATE PHOSPHATASE"/>
    <property type="match status" value="1"/>
</dbReference>
<dbReference type="SFLD" id="SFLDG01129">
    <property type="entry name" value="C1.5:_HAD__Beta-PGM__Phosphata"/>
    <property type="match status" value="1"/>
</dbReference>
<name>A0A5N4WNM4_9GAMM</name>
<dbReference type="InterPro" id="IPR051400">
    <property type="entry name" value="HAD-like_hydrolase"/>
</dbReference>
<dbReference type="SUPFAM" id="SSF56784">
    <property type="entry name" value="HAD-like"/>
    <property type="match status" value="1"/>
</dbReference>
<dbReference type="GO" id="GO:0046872">
    <property type="term" value="F:metal ion binding"/>
    <property type="evidence" value="ECO:0007669"/>
    <property type="project" value="UniProtKB-KW"/>
</dbReference>
<comment type="caution">
    <text evidence="5">The sequence shown here is derived from an EMBL/GenBank/DDBJ whole genome shotgun (WGS) entry which is preliminary data.</text>
</comment>
<sequence>MPIRAVLFDLDNTLTHRDQSIRRYSEFLLEQFQSYILAPDLAKIQQIIRRIDNGGYPKQEQLTHPTIGASVAFALLQELAWKTKVDFQDLTDFWFQYFGQCAVAMSGALELLQSLKQQDYVLAVVSNGGHATRLNILTGLGFKNYFDVIVSSEQAGKSKPHPQIFLHTAKNLGVHPSECLFIGDHPVNDIWGAQQAGMQAIWLQGFHPEDERLQVPRIQTLHELYTYLEQA</sequence>
<evidence type="ECO:0000313" key="6">
    <source>
        <dbReference type="Proteomes" id="UP000325788"/>
    </source>
</evidence>
<dbReference type="InterPro" id="IPR036412">
    <property type="entry name" value="HAD-like_sf"/>
</dbReference>
<gene>
    <name evidence="5" type="ORF">F4W09_05620</name>
</gene>
<dbReference type="SFLD" id="SFLDS00003">
    <property type="entry name" value="Haloacid_Dehalogenase"/>
    <property type="match status" value="1"/>
</dbReference>
<dbReference type="NCBIfam" id="TIGR01509">
    <property type="entry name" value="HAD-SF-IA-v3"/>
    <property type="match status" value="1"/>
</dbReference>
<dbReference type="Proteomes" id="UP000325788">
    <property type="component" value="Unassembled WGS sequence"/>
</dbReference>
<evidence type="ECO:0000256" key="3">
    <source>
        <dbReference type="ARBA" id="ARBA00022801"/>
    </source>
</evidence>
<evidence type="ECO:0000256" key="2">
    <source>
        <dbReference type="ARBA" id="ARBA00022723"/>
    </source>
</evidence>
<dbReference type="GO" id="GO:0044281">
    <property type="term" value="P:small molecule metabolic process"/>
    <property type="evidence" value="ECO:0007669"/>
    <property type="project" value="UniProtKB-ARBA"/>
</dbReference>
<reference evidence="5 6" key="1">
    <citation type="submission" date="2019-09" db="EMBL/GenBank/DDBJ databases">
        <title>Draft genome sequence of Acinetobacter tandoii W4-4-4 isolated from environmental water sample.</title>
        <authorList>
            <person name="Wee S.K."/>
            <person name="Yan B."/>
            <person name="Mustaffa S.B."/>
            <person name="Yap E.P.H."/>
        </authorList>
    </citation>
    <scope>NUCLEOTIDE SEQUENCE [LARGE SCALE GENOMIC DNA]</scope>
    <source>
        <strain evidence="5 6">W4-4-4</strain>
    </source>
</reference>
<dbReference type="NCBIfam" id="TIGR01549">
    <property type="entry name" value="HAD-SF-IA-v1"/>
    <property type="match status" value="1"/>
</dbReference>
<proteinExistence type="predicted"/>
<evidence type="ECO:0000256" key="4">
    <source>
        <dbReference type="ARBA" id="ARBA00022842"/>
    </source>
</evidence>
<dbReference type="PANTHER" id="PTHR46470">
    <property type="entry name" value="N-ACYLNEURAMINATE-9-PHOSPHATASE"/>
    <property type="match status" value="1"/>
</dbReference>
<dbReference type="GO" id="GO:0016791">
    <property type="term" value="F:phosphatase activity"/>
    <property type="evidence" value="ECO:0007669"/>
    <property type="project" value="TreeGrafter"/>
</dbReference>
<dbReference type="InterPro" id="IPR006439">
    <property type="entry name" value="HAD-SF_hydro_IA"/>
</dbReference>
<dbReference type="PRINTS" id="PR00413">
    <property type="entry name" value="HADHALOGNASE"/>
</dbReference>
<dbReference type="Gene3D" id="3.40.50.1000">
    <property type="entry name" value="HAD superfamily/HAD-like"/>
    <property type="match status" value="1"/>
</dbReference>
<dbReference type="Pfam" id="PF00702">
    <property type="entry name" value="Hydrolase"/>
    <property type="match status" value="1"/>
</dbReference>
<dbReference type="RefSeq" id="WP_151504257.1">
    <property type="nucleotide sequence ID" value="NZ_VXLD01000002.1"/>
</dbReference>